<dbReference type="InterPro" id="IPR045304">
    <property type="entry name" value="LbH_SAT"/>
</dbReference>
<proteinExistence type="inferred from homology"/>
<dbReference type="Pfam" id="PF00132">
    <property type="entry name" value="Hexapep"/>
    <property type="match status" value="1"/>
</dbReference>
<dbReference type="RefSeq" id="WP_078693507.1">
    <property type="nucleotide sequence ID" value="NZ_FUWX01000007.1"/>
</dbReference>
<dbReference type="SUPFAM" id="SSF51161">
    <property type="entry name" value="Trimeric LpxA-like enzymes"/>
    <property type="match status" value="1"/>
</dbReference>
<evidence type="ECO:0000313" key="6">
    <source>
        <dbReference type="Proteomes" id="UP000191153"/>
    </source>
</evidence>
<dbReference type="CDD" id="cd03354">
    <property type="entry name" value="LbH_SAT"/>
    <property type="match status" value="1"/>
</dbReference>
<keyword evidence="6" id="KW-1185">Reference proteome</keyword>
<dbReference type="EMBL" id="FUWX01000007">
    <property type="protein sequence ID" value="SJZ58956.1"/>
    <property type="molecule type" value="Genomic_DNA"/>
</dbReference>
<keyword evidence="3 4" id="KW-0012">Acyltransferase</keyword>
<name>A0A1T4LWD9_9FUSO</name>
<dbReference type="PIRSF" id="PIRSF000441">
    <property type="entry name" value="CysE"/>
    <property type="match status" value="1"/>
</dbReference>
<dbReference type="InterPro" id="IPR005881">
    <property type="entry name" value="Ser_O-AcTrfase"/>
</dbReference>
<evidence type="ECO:0000256" key="2">
    <source>
        <dbReference type="ARBA" id="ARBA00022679"/>
    </source>
</evidence>
<comment type="catalytic activity">
    <reaction evidence="4">
        <text>L-serine + acetyl-CoA = O-acetyl-L-serine + CoA</text>
        <dbReference type="Rhea" id="RHEA:24560"/>
        <dbReference type="ChEBI" id="CHEBI:33384"/>
        <dbReference type="ChEBI" id="CHEBI:57287"/>
        <dbReference type="ChEBI" id="CHEBI:57288"/>
        <dbReference type="ChEBI" id="CHEBI:58340"/>
        <dbReference type="EC" id="2.3.1.30"/>
    </reaction>
</comment>
<keyword evidence="2 4" id="KW-0808">Transferase</keyword>
<dbReference type="AlphaFoldDB" id="A0A1T4LWD9"/>
<gene>
    <name evidence="5" type="ORF">SAMN02745174_00992</name>
</gene>
<dbReference type="STRING" id="180163.SAMN02745174_00992"/>
<dbReference type="Gene3D" id="2.160.10.10">
    <property type="entry name" value="Hexapeptide repeat proteins"/>
    <property type="match status" value="1"/>
</dbReference>
<dbReference type="GO" id="GO:0006535">
    <property type="term" value="P:cysteine biosynthetic process from serine"/>
    <property type="evidence" value="ECO:0007669"/>
    <property type="project" value="InterPro"/>
</dbReference>
<sequence length="174" mass="19777">MFKNDLKRIEGKNNYKKILENPEIQYIYIYRKYNSCKNRIIKKILYYFYRIYSFLFGFQISLECKIGKGLNINHWGSIVINPGVELGENINLHPGITIGQENRGKRKGAPIIGNSVWIGANVVIVGKINIGNNVLISPNTFINFDVPDNSIVIGNPGKIIKSENATEGYINRKV</sequence>
<dbReference type="GO" id="GO:0005737">
    <property type="term" value="C:cytoplasm"/>
    <property type="evidence" value="ECO:0007669"/>
    <property type="project" value="InterPro"/>
</dbReference>
<dbReference type="InterPro" id="IPR011004">
    <property type="entry name" value="Trimer_LpxA-like_sf"/>
</dbReference>
<evidence type="ECO:0000256" key="4">
    <source>
        <dbReference type="PIRNR" id="PIRNR000441"/>
    </source>
</evidence>
<dbReference type="GO" id="GO:0009001">
    <property type="term" value="F:serine O-acetyltransferase activity"/>
    <property type="evidence" value="ECO:0007669"/>
    <property type="project" value="UniProtKB-EC"/>
</dbReference>
<dbReference type="EC" id="2.3.1.30" evidence="4"/>
<accession>A0A1T4LWD9</accession>
<organism evidence="5 6">
    <name type="scientific">Cetobacterium ceti</name>
    <dbReference type="NCBI Taxonomy" id="180163"/>
    <lineage>
        <taxon>Bacteria</taxon>
        <taxon>Fusobacteriati</taxon>
        <taxon>Fusobacteriota</taxon>
        <taxon>Fusobacteriia</taxon>
        <taxon>Fusobacteriales</taxon>
        <taxon>Fusobacteriaceae</taxon>
        <taxon>Cetobacterium</taxon>
    </lineage>
</organism>
<dbReference type="OrthoDB" id="9812571at2"/>
<reference evidence="5 6" key="1">
    <citation type="submission" date="2017-02" db="EMBL/GenBank/DDBJ databases">
        <authorList>
            <person name="Peterson S.W."/>
        </authorList>
    </citation>
    <scope>NUCLEOTIDE SEQUENCE [LARGE SCALE GENOMIC DNA]</scope>
    <source>
        <strain evidence="5 6">ATCC 700028</strain>
    </source>
</reference>
<evidence type="ECO:0000256" key="1">
    <source>
        <dbReference type="ARBA" id="ARBA00007274"/>
    </source>
</evidence>
<dbReference type="PANTHER" id="PTHR42811">
    <property type="entry name" value="SERINE ACETYLTRANSFERASE"/>
    <property type="match status" value="1"/>
</dbReference>
<dbReference type="Proteomes" id="UP000191153">
    <property type="component" value="Unassembled WGS sequence"/>
</dbReference>
<evidence type="ECO:0000256" key="3">
    <source>
        <dbReference type="ARBA" id="ARBA00023315"/>
    </source>
</evidence>
<dbReference type="InterPro" id="IPR001451">
    <property type="entry name" value="Hexapep"/>
</dbReference>
<comment type="similarity">
    <text evidence="1 4">Belongs to the transferase hexapeptide repeat family.</text>
</comment>
<protein>
    <recommendedName>
        <fullName evidence="4">Serine acetyltransferase</fullName>
        <ecNumber evidence="4">2.3.1.30</ecNumber>
    </recommendedName>
</protein>
<evidence type="ECO:0000313" key="5">
    <source>
        <dbReference type="EMBL" id="SJZ58956.1"/>
    </source>
</evidence>